<proteinExistence type="predicted"/>
<keyword evidence="2" id="KW-1185">Reference proteome</keyword>
<evidence type="ECO:0000313" key="2">
    <source>
        <dbReference type="Proteomes" id="UP001396334"/>
    </source>
</evidence>
<evidence type="ECO:0000313" key="1">
    <source>
        <dbReference type="EMBL" id="KAK9015821.1"/>
    </source>
</evidence>
<protein>
    <recommendedName>
        <fullName evidence="3">RNase H type-1 domain-containing protein</fullName>
    </recommendedName>
</protein>
<organism evidence="1 2">
    <name type="scientific">Hibiscus sabdariffa</name>
    <name type="common">roselle</name>
    <dbReference type="NCBI Taxonomy" id="183260"/>
    <lineage>
        <taxon>Eukaryota</taxon>
        <taxon>Viridiplantae</taxon>
        <taxon>Streptophyta</taxon>
        <taxon>Embryophyta</taxon>
        <taxon>Tracheophyta</taxon>
        <taxon>Spermatophyta</taxon>
        <taxon>Magnoliopsida</taxon>
        <taxon>eudicotyledons</taxon>
        <taxon>Gunneridae</taxon>
        <taxon>Pentapetalae</taxon>
        <taxon>rosids</taxon>
        <taxon>malvids</taxon>
        <taxon>Malvales</taxon>
        <taxon>Malvaceae</taxon>
        <taxon>Malvoideae</taxon>
        <taxon>Hibiscus</taxon>
    </lineage>
</organism>
<dbReference type="EMBL" id="JBBPBN010000021">
    <property type="protein sequence ID" value="KAK9015821.1"/>
    <property type="molecule type" value="Genomic_DNA"/>
</dbReference>
<comment type="caution">
    <text evidence="1">The sequence shown here is derived from an EMBL/GenBank/DDBJ whole genome shotgun (WGS) entry which is preliminary data.</text>
</comment>
<dbReference type="Proteomes" id="UP001396334">
    <property type="component" value="Unassembled WGS sequence"/>
</dbReference>
<gene>
    <name evidence="1" type="ORF">V6N11_006914</name>
</gene>
<accession>A0ABR2RS36</accession>
<reference evidence="1 2" key="1">
    <citation type="journal article" date="2024" name="G3 (Bethesda)">
        <title>Genome assembly of Hibiscus sabdariffa L. provides insights into metabolisms of medicinal natural products.</title>
        <authorList>
            <person name="Kim T."/>
        </authorList>
    </citation>
    <scope>NUCLEOTIDE SEQUENCE [LARGE SCALE GENOMIC DNA]</scope>
    <source>
        <strain evidence="1">TK-2024</strain>
        <tissue evidence="1">Old leaves</tissue>
    </source>
</reference>
<name>A0ABR2RS36_9ROSI</name>
<sequence>MLSSSSGIVFRNHEGLLLAVAVYPHSHIPNPCVAEAQACLDAISSKICFFATLSSRGIHLLACNKVAHKTALLGRNFASFLVWVEEAPTVIEAVAQKDRRWVDPPD</sequence>
<evidence type="ECO:0008006" key="3">
    <source>
        <dbReference type="Google" id="ProtNLM"/>
    </source>
</evidence>